<evidence type="ECO:0000313" key="2">
    <source>
        <dbReference type="Proteomes" id="UP000565455"/>
    </source>
</evidence>
<evidence type="ECO:0008006" key="3">
    <source>
        <dbReference type="Google" id="ProtNLM"/>
    </source>
</evidence>
<reference evidence="1 2" key="1">
    <citation type="submission" date="2020-08" db="EMBL/GenBank/DDBJ databases">
        <title>Genomic Encyclopedia of Type Strains, Phase IV (KMG-IV): sequencing the most valuable type-strain genomes for metagenomic binning, comparative biology and taxonomic classification.</title>
        <authorList>
            <person name="Goeker M."/>
        </authorList>
    </citation>
    <scope>NUCLEOTIDE SEQUENCE [LARGE SCALE GENOMIC DNA]</scope>
    <source>
        <strain evidence="1 2">DSM 5686</strain>
    </source>
</reference>
<dbReference type="Gene3D" id="3.40.50.300">
    <property type="entry name" value="P-loop containing nucleotide triphosphate hydrolases"/>
    <property type="match status" value="1"/>
</dbReference>
<comment type="caution">
    <text evidence="1">The sequence shown here is derived from an EMBL/GenBank/DDBJ whole genome shotgun (WGS) entry which is preliminary data.</text>
</comment>
<dbReference type="RefSeq" id="WP_182592406.1">
    <property type="nucleotide sequence ID" value="NZ_JACJIM010000005.1"/>
</dbReference>
<organism evidence="1 2">
    <name type="scientific">Methylobacterium fujisawaense</name>
    <dbReference type="NCBI Taxonomy" id="107400"/>
    <lineage>
        <taxon>Bacteria</taxon>
        <taxon>Pseudomonadati</taxon>
        <taxon>Pseudomonadota</taxon>
        <taxon>Alphaproteobacteria</taxon>
        <taxon>Hyphomicrobiales</taxon>
        <taxon>Methylobacteriaceae</taxon>
        <taxon>Methylobacterium</taxon>
    </lineage>
</organism>
<dbReference type="Pfam" id="PF03237">
    <property type="entry name" value="Terminase_6N"/>
    <property type="match status" value="1"/>
</dbReference>
<gene>
    <name evidence="1" type="ORF">GGQ91_003308</name>
</gene>
<dbReference type="Proteomes" id="UP000565455">
    <property type="component" value="Unassembled WGS sequence"/>
</dbReference>
<proteinExistence type="predicted"/>
<dbReference type="GeneID" id="96604981"/>
<name>A0ABR6DCU4_9HYPH</name>
<dbReference type="InterPro" id="IPR027417">
    <property type="entry name" value="P-loop_NTPase"/>
</dbReference>
<evidence type="ECO:0000313" key="1">
    <source>
        <dbReference type="EMBL" id="MBA9063907.1"/>
    </source>
</evidence>
<sequence length="438" mass="48748">MSLLTPRWYPLRPHPEQRRLITAGTRFCVVPAGRRSGKTERAKRFLIRAAMRETRYADARFFLAAPTRDQAKAIFWQDLKAFLPPWIVLDTRDGELMVRLVTGTEIWVIGLDKPQRMEGRSWNGGIIDEVANVKPGAWPENIRPALSDRRGWCWLIGVPEGRNHYYAMWKRAIARNDPEWDGFTWPSADILPPEEVASARRDLDPLTFAQEYEASFVNFEGRAYYPFAEATHCARLIYDPARPLALCFDFNVDPGVAAIAQEQRLPNGQDGTGIIGEVHIPRNSNTPAVCRRIVQDWGRHAGRVVCFGDASGGARGSAKVSGSDWDLIRRELAGTFGERLFFEVPAANPSVRVRINAVNTRLKAGDGTVRLMVDPARAPHVVKDFEGVRLLTGGSGEIDKRADPALSHISDALGYMVAAVFPVTSGGEARTGRTIGLY</sequence>
<keyword evidence="2" id="KW-1185">Reference proteome</keyword>
<dbReference type="EMBL" id="JACJIM010000005">
    <property type="protein sequence ID" value="MBA9063907.1"/>
    <property type="molecule type" value="Genomic_DNA"/>
</dbReference>
<protein>
    <recommendedName>
        <fullName evidence="3">Terminase</fullName>
    </recommendedName>
</protein>
<accession>A0ABR6DCU4</accession>